<evidence type="ECO:0000256" key="2">
    <source>
        <dbReference type="ARBA" id="ARBA00022801"/>
    </source>
</evidence>
<dbReference type="EMBL" id="CAJPUY010000037">
    <property type="protein sequence ID" value="CAG2157678.1"/>
    <property type="molecule type" value="Genomic_DNA"/>
</dbReference>
<keyword evidence="6" id="KW-1185">Reference proteome</keyword>
<dbReference type="GO" id="GO:0017168">
    <property type="term" value="F:5-oxoprolinase (ATP-hydrolyzing) activity"/>
    <property type="evidence" value="ECO:0007669"/>
    <property type="project" value="UniProtKB-EC"/>
</dbReference>
<dbReference type="RefSeq" id="WP_211950918.1">
    <property type="nucleotide sequence ID" value="NZ_CAJPUY010000037.1"/>
</dbReference>
<dbReference type="EC" id="3.5.2.9" evidence="5"/>
<name>A0A916IZB6_9BURK</name>
<keyword evidence="2 5" id="KW-0378">Hydrolase</keyword>
<protein>
    <submittedName>
        <fullName evidence="5">5-oxoprolinase subunit C</fullName>
        <ecNumber evidence="5">3.5.2.9</ecNumber>
    </submittedName>
</protein>
<gene>
    <name evidence="5" type="primary">pxpC_2</name>
    <name evidence="5" type="ORF">LMG31506_06089</name>
</gene>
<keyword evidence="3" id="KW-0067">ATP-binding</keyword>
<organism evidence="5 6">
    <name type="scientific">Cupriavidus yeoncheonensis</name>
    <dbReference type="NCBI Taxonomy" id="1462994"/>
    <lineage>
        <taxon>Bacteria</taxon>
        <taxon>Pseudomonadati</taxon>
        <taxon>Pseudomonadota</taxon>
        <taxon>Betaproteobacteria</taxon>
        <taxon>Burkholderiales</taxon>
        <taxon>Burkholderiaceae</taxon>
        <taxon>Cupriavidus</taxon>
    </lineage>
</organism>
<dbReference type="Proteomes" id="UP000672934">
    <property type="component" value="Unassembled WGS sequence"/>
</dbReference>
<dbReference type="InterPro" id="IPR029000">
    <property type="entry name" value="Cyclophilin-like_dom_sf"/>
</dbReference>
<sequence>MTSHIKVIHPGLHTTVQDPGRRGFQDAGVPVSGPLDRIGLRVANALVGNAAGTPALELMMQGPACEVRADSVRIALAGCNGEIEINGASGGGRRIVAAGRSVRLVRGDTFRIGSLGESACAYLAIESGIAVDAVLGSASTYVRGAFGGWHGRALAPGDEIALHAASVPDRAERMLAHPCDAGLSSAIRVVLGPQADYFDDIAIQEFLAGEYCVSLQSDRMGFRLEGPAIAHARGHDIVSDGIVTGAIQVPGVGQPIVLMADAQTTGGYPKIATVISADIPLLARRKPGSTVRFAAVSLEEAQALRRTQEAEIAAMVEGIREVAAVAAINVAALARANLTAGVVRVR</sequence>
<evidence type="ECO:0000313" key="5">
    <source>
        <dbReference type="EMBL" id="CAG2157678.1"/>
    </source>
</evidence>
<dbReference type="PANTHER" id="PTHR43309">
    <property type="entry name" value="5-OXOPROLINASE SUBUNIT C"/>
    <property type="match status" value="1"/>
</dbReference>
<dbReference type="PANTHER" id="PTHR43309:SF5">
    <property type="entry name" value="5-OXOPROLINASE SUBUNIT C"/>
    <property type="match status" value="1"/>
</dbReference>
<accession>A0A916IZB6</accession>
<dbReference type="InterPro" id="IPR003778">
    <property type="entry name" value="CT_A_B"/>
</dbReference>
<dbReference type="GO" id="GO:0005524">
    <property type="term" value="F:ATP binding"/>
    <property type="evidence" value="ECO:0007669"/>
    <property type="project" value="UniProtKB-KW"/>
</dbReference>
<feature type="domain" description="Carboxyltransferase" evidence="4">
    <location>
        <begin position="26"/>
        <end position="311"/>
    </location>
</feature>
<dbReference type="Pfam" id="PF02626">
    <property type="entry name" value="CT_A_B"/>
    <property type="match status" value="1"/>
</dbReference>
<evidence type="ECO:0000256" key="3">
    <source>
        <dbReference type="ARBA" id="ARBA00022840"/>
    </source>
</evidence>
<dbReference type="NCBIfam" id="TIGR00724">
    <property type="entry name" value="urea_amlyse_rel"/>
    <property type="match status" value="1"/>
</dbReference>
<dbReference type="SUPFAM" id="SSF50891">
    <property type="entry name" value="Cyclophilin-like"/>
    <property type="match status" value="1"/>
</dbReference>
<keyword evidence="1" id="KW-0547">Nucleotide-binding</keyword>
<comment type="caution">
    <text evidence="5">The sequence shown here is derived from an EMBL/GenBank/DDBJ whole genome shotgun (WGS) entry which is preliminary data.</text>
</comment>
<proteinExistence type="predicted"/>
<reference evidence="5" key="1">
    <citation type="submission" date="2021-03" db="EMBL/GenBank/DDBJ databases">
        <authorList>
            <person name="Peeters C."/>
        </authorList>
    </citation>
    <scope>NUCLEOTIDE SEQUENCE</scope>
    <source>
        <strain evidence="5">LMG 31506</strain>
    </source>
</reference>
<evidence type="ECO:0000313" key="6">
    <source>
        <dbReference type="Proteomes" id="UP000672934"/>
    </source>
</evidence>
<evidence type="ECO:0000256" key="1">
    <source>
        <dbReference type="ARBA" id="ARBA00022741"/>
    </source>
</evidence>
<evidence type="ECO:0000259" key="4">
    <source>
        <dbReference type="SMART" id="SM00797"/>
    </source>
</evidence>
<dbReference type="AlphaFoldDB" id="A0A916IZB6"/>
<dbReference type="Gene3D" id="2.40.100.10">
    <property type="entry name" value="Cyclophilin-like"/>
    <property type="match status" value="1"/>
</dbReference>
<dbReference type="InterPro" id="IPR052708">
    <property type="entry name" value="PxpC"/>
</dbReference>
<dbReference type="SMART" id="SM00797">
    <property type="entry name" value="AHS2"/>
    <property type="match status" value="1"/>
</dbReference>